<dbReference type="Proteomes" id="UP001165121">
    <property type="component" value="Unassembled WGS sequence"/>
</dbReference>
<dbReference type="AlphaFoldDB" id="A0A9W6UFD9"/>
<accession>A0A9W6UFD9</accession>
<reference evidence="1" key="1">
    <citation type="submission" date="2023-04" db="EMBL/GenBank/DDBJ databases">
        <title>Phytophthora fragariaefolia NBRC 109709.</title>
        <authorList>
            <person name="Ichikawa N."/>
            <person name="Sato H."/>
            <person name="Tonouchi N."/>
        </authorList>
    </citation>
    <scope>NUCLEOTIDE SEQUENCE</scope>
    <source>
        <strain evidence="1">NBRC 109709</strain>
    </source>
</reference>
<proteinExistence type="predicted"/>
<protein>
    <submittedName>
        <fullName evidence="1">Unnamed protein product</fullName>
    </submittedName>
</protein>
<keyword evidence="2" id="KW-1185">Reference proteome</keyword>
<comment type="caution">
    <text evidence="1">The sequence shown here is derived from an EMBL/GenBank/DDBJ whole genome shotgun (WGS) entry which is preliminary data.</text>
</comment>
<gene>
    <name evidence="1" type="ORF">Pfra01_000724400</name>
</gene>
<evidence type="ECO:0000313" key="1">
    <source>
        <dbReference type="EMBL" id="GMF31488.1"/>
    </source>
</evidence>
<name>A0A9W6UFD9_9STRA</name>
<dbReference type="EMBL" id="BSXT01000634">
    <property type="protein sequence ID" value="GMF31488.1"/>
    <property type="molecule type" value="Genomic_DNA"/>
</dbReference>
<organism evidence="1 2">
    <name type="scientific">Phytophthora fragariaefolia</name>
    <dbReference type="NCBI Taxonomy" id="1490495"/>
    <lineage>
        <taxon>Eukaryota</taxon>
        <taxon>Sar</taxon>
        <taxon>Stramenopiles</taxon>
        <taxon>Oomycota</taxon>
        <taxon>Peronosporomycetes</taxon>
        <taxon>Peronosporales</taxon>
        <taxon>Peronosporaceae</taxon>
        <taxon>Phytophthora</taxon>
    </lineage>
</organism>
<evidence type="ECO:0000313" key="2">
    <source>
        <dbReference type="Proteomes" id="UP001165121"/>
    </source>
</evidence>
<sequence>MSPAGEPSADAAGTALAESFGKMTAFPVDGLFMQLINMSTCRIPIELHLESVVNGDGERNNGVLDHEGVVGQRTHIVLWSSPDQREHVVAASGCRRSQHEITFAELLQTNTLAPGVALSSGAATPLACVDQLGVHSIEHHPDILLAALRLTVNPLDGCVHRLALMQDAMELCSTW</sequence>